<dbReference type="InterPro" id="IPR050309">
    <property type="entry name" value="Type-B_Carboxylest/Lipase"/>
</dbReference>
<feature type="domain" description="Carboxylesterase type B" evidence="5">
    <location>
        <begin position="11"/>
        <end position="130"/>
    </location>
</feature>
<dbReference type="AlphaFoldDB" id="K2QK50"/>
<comment type="similarity">
    <text evidence="1 3">Belongs to the type-B carboxylesterase/lipase family.</text>
</comment>
<dbReference type="InterPro" id="IPR029058">
    <property type="entry name" value="AB_hydrolase_fold"/>
</dbReference>
<dbReference type="GO" id="GO:0016787">
    <property type="term" value="F:hydrolase activity"/>
    <property type="evidence" value="ECO:0007669"/>
    <property type="project" value="UniProtKB-KW"/>
</dbReference>
<dbReference type="EMBL" id="AHHD01000525">
    <property type="protein sequence ID" value="EKG10221.1"/>
    <property type="molecule type" value="Genomic_DNA"/>
</dbReference>
<dbReference type="SUPFAM" id="SSF53474">
    <property type="entry name" value="alpha/beta-Hydrolases"/>
    <property type="match status" value="1"/>
</dbReference>
<name>K2QK50_MACPH</name>
<dbReference type="Gene3D" id="3.40.50.1820">
    <property type="entry name" value="alpha/beta hydrolase"/>
    <property type="match status" value="1"/>
</dbReference>
<dbReference type="InParanoid" id="K2QK50"/>
<evidence type="ECO:0000256" key="2">
    <source>
        <dbReference type="ARBA" id="ARBA00022801"/>
    </source>
</evidence>
<feature type="compositionally biased region" description="Polar residues" evidence="4">
    <location>
        <begin position="261"/>
        <end position="270"/>
    </location>
</feature>
<evidence type="ECO:0000256" key="3">
    <source>
        <dbReference type="RuleBase" id="RU361235"/>
    </source>
</evidence>
<organism evidence="6 7">
    <name type="scientific">Macrophomina phaseolina (strain MS6)</name>
    <name type="common">Charcoal rot fungus</name>
    <dbReference type="NCBI Taxonomy" id="1126212"/>
    <lineage>
        <taxon>Eukaryota</taxon>
        <taxon>Fungi</taxon>
        <taxon>Dikarya</taxon>
        <taxon>Ascomycota</taxon>
        <taxon>Pezizomycotina</taxon>
        <taxon>Dothideomycetes</taxon>
        <taxon>Dothideomycetes incertae sedis</taxon>
        <taxon>Botryosphaeriales</taxon>
        <taxon>Botryosphaeriaceae</taxon>
        <taxon>Macrophomina</taxon>
    </lineage>
</organism>
<dbReference type="InterPro" id="IPR002018">
    <property type="entry name" value="CarbesteraseB"/>
</dbReference>
<dbReference type="eggNOG" id="KOG1516">
    <property type="taxonomic scope" value="Eukaryota"/>
</dbReference>
<accession>K2QK50</accession>
<dbReference type="EC" id="3.1.1.-" evidence="3"/>
<protein>
    <recommendedName>
        <fullName evidence="3">Carboxylic ester hydrolase</fullName>
        <ecNumber evidence="3">3.1.1.-</ecNumber>
    </recommendedName>
</protein>
<evidence type="ECO:0000313" key="6">
    <source>
        <dbReference type="EMBL" id="EKG10221.1"/>
    </source>
</evidence>
<feature type="compositionally biased region" description="Low complexity" evidence="4">
    <location>
        <begin position="155"/>
        <end position="164"/>
    </location>
</feature>
<evidence type="ECO:0000256" key="1">
    <source>
        <dbReference type="ARBA" id="ARBA00005964"/>
    </source>
</evidence>
<dbReference type="MEROPS" id="S09.980"/>
<evidence type="ECO:0000313" key="7">
    <source>
        <dbReference type="Proteomes" id="UP000007129"/>
    </source>
</evidence>
<keyword evidence="2 3" id="KW-0378">Hydrolase</keyword>
<dbReference type="HOGENOM" id="CLU_997739_0_0_1"/>
<dbReference type="OrthoDB" id="408631at2759"/>
<dbReference type="STRING" id="1126212.K2QK50"/>
<dbReference type="InterPro" id="IPR019826">
    <property type="entry name" value="Carboxylesterase_B_AS"/>
</dbReference>
<feature type="compositionally biased region" description="Low complexity" evidence="4">
    <location>
        <begin position="229"/>
        <end position="260"/>
    </location>
</feature>
<feature type="compositionally biased region" description="Low complexity" evidence="4">
    <location>
        <begin position="174"/>
        <end position="221"/>
    </location>
</feature>
<sequence>MLSLSGQNGASEGIVFVSINYRLGALGWMSGTDFEHAGGLPNAGLYDQRMALEWVQENIHYFGGDKNRVTVVGESGGSGSITHHIAAYGAAPVPFRQAILQSPAWFPNLPRSAQDLSFQQFLHLANASSLEHARNLSTDALMTANTHRRRRSELSRASSHSSPRITDTQHIQASSSLHHSTTPHPSSPTTSLPSTTPPSRSSLTSSTHPSTTAPNPTTTSSPAPPSSPATPSSTAPCTPCQPHSPTAATPTSSPSRGSTAKTSGTRSTGQACRRAWALR</sequence>
<dbReference type="PROSITE" id="PS00122">
    <property type="entry name" value="CARBOXYLESTERASE_B_1"/>
    <property type="match status" value="1"/>
</dbReference>
<evidence type="ECO:0000256" key="4">
    <source>
        <dbReference type="SAM" id="MobiDB-lite"/>
    </source>
</evidence>
<comment type="caution">
    <text evidence="6">The sequence shown here is derived from an EMBL/GenBank/DDBJ whole genome shotgun (WGS) entry which is preliminary data.</text>
</comment>
<reference evidence="6 7" key="1">
    <citation type="journal article" date="2012" name="BMC Genomics">
        <title>Tools to kill: Genome of one of the most destructive plant pathogenic fungi Macrophomina phaseolina.</title>
        <authorList>
            <person name="Islam M.S."/>
            <person name="Haque M.S."/>
            <person name="Islam M.M."/>
            <person name="Emdad E.M."/>
            <person name="Halim A."/>
            <person name="Hossen Q.M.M."/>
            <person name="Hossain M.Z."/>
            <person name="Ahmed B."/>
            <person name="Rahim S."/>
            <person name="Rahman M.S."/>
            <person name="Alam M.M."/>
            <person name="Hou S."/>
            <person name="Wan X."/>
            <person name="Saito J.A."/>
            <person name="Alam M."/>
        </authorList>
    </citation>
    <scope>NUCLEOTIDE SEQUENCE [LARGE SCALE GENOMIC DNA]</scope>
    <source>
        <strain evidence="6 7">MS6</strain>
    </source>
</reference>
<proteinExistence type="inferred from homology"/>
<dbReference type="VEuPathDB" id="FungiDB:MPH_12671"/>
<dbReference type="Pfam" id="PF00135">
    <property type="entry name" value="COesterase"/>
    <property type="match status" value="1"/>
</dbReference>
<dbReference type="PANTHER" id="PTHR11559">
    <property type="entry name" value="CARBOXYLESTERASE"/>
    <property type="match status" value="1"/>
</dbReference>
<dbReference type="Proteomes" id="UP000007129">
    <property type="component" value="Unassembled WGS sequence"/>
</dbReference>
<evidence type="ECO:0000259" key="5">
    <source>
        <dbReference type="Pfam" id="PF00135"/>
    </source>
</evidence>
<feature type="region of interest" description="Disordered" evidence="4">
    <location>
        <begin position="146"/>
        <end position="279"/>
    </location>
</feature>
<gene>
    <name evidence="6" type="ORF">MPH_12671</name>
</gene>